<feature type="compositionally biased region" description="Polar residues" evidence="1">
    <location>
        <begin position="19"/>
        <end position="31"/>
    </location>
</feature>
<dbReference type="EMBL" id="OFSQ01000026">
    <property type="protein sequence ID" value="SOY55782.1"/>
    <property type="molecule type" value="Genomic_DNA"/>
</dbReference>
<protein>
    <submittedName>
        <fullName evidence="2">Uncharacterized protein</fullName>
    </submittedName>
</protein>
<feature type="region of interest" description="Disordered" evidence="1">
    <location>
        <begin position="1"/>
        <end position="31"/>
    </location>
</feature>
<reference evidence="2" key="1">
    <citation type="submission" date="2018-01" db="EMBL/GenBank/DDBJ databases">
        <authorList>
            <person name="Clerissi C."/>
        </authorList>
    </citation>
    <scope>NUCLEOTIDE SEQUENCE</scope>
    <source>
        <strain evidence="2">Cupriavidus sp. LMG 19464</strain>
    </source>
</reference>
<proteinExistence type="predicted"/>
<dbReference type="Proteomes" id="UP000256780">
    <property type="component" value="Chromosome CBM2587_a"/>
</dbReference>
<evidence type="ECO:0000313" key="2">
    <source>
        <dbReference type="EMBL" id="SOY55782.1"/>
    </source>
</evidence>
<comment type="caution">
    <text evidence="2">The sequence shown here is derived from an EMBL/GenBank/DDBJ whole genome shotgun (WGS) entry which is preliminary data.</text>
</comment>
<accession>A0A375BW46</accession>
<sequence>MATRERVATVTASKKELTNEPNSRKSALSLRNNPWGTRSTFTCMAKRTRENAIAVAPSKAPPIEVNSAWRALNFAVSVNIGCNNF</sequence>
<organism evidence="2">
    <name type="scientific">Cupriavidus taiwanensis</name>
    <dbReference type="NCBI Taxonomy" id="164546"/>
    <lineage>
        <taxon>Bacteria</taxon>
        <taxon>Pseudomonadati</taxon>
        <taxon>Pseudomonadota</taxon>
        <taxon>Betaproteobacteria</taxon>
        <taxon>Burkholderiales</taxon>
        <taxon>Burkholderiaceae</taxon>
        <taxon>Cupriavidus</taxon>
    </lineage>
</organism>
<gene>
    <name evidence="2" type="ORF">CBM2587_A70052</name>
</gene>
<feature type="compositionally biased region" description="Basic and acidic residues" evidence="1">
    <location>
        <begin position="1"/>
        <end position="18"/>
    </location>
</feature>
<name>A0A375BW46_9BURK</name>
<dbReference type="AlphaFoldDB" id="A0A375BW46"/>
<evidence type="ECO:0000256" key="1">
    <source>
        <dbReference type="SAM" id="MobiDB-lite"/>
    </source>
</evidence>